<dbReference type="PANTHER" id="PTHR43037">
    <property type="entry name" value="UNNAMED PRODUCT-RELATED"/>
    <property type="match status" value="1"/>
</dbReference>
<accession>A0A1R2CAI7</accession>
<dbReference type="Gene3D" id="3.40.50.1820">
    <property type="entry name" value="alpha/beta hydrolase"/>
    <property type="match status" value="2"/>
</dbReference>
<dbReference type="GO" id="GO:0016787">
    <property type="term" value="F:hydrolase activity"/>
    <property type="evidence" value="ECO:0007669"/>
    <property type="project" value="UniProtKB-KW"/>
</dbReference>
<protein>
    <submittedName>
        <fullName evidence="3">Uncharacterized protein</fullName>
    </submittedName>
</protein>
<evidence type="ECO:0000256" key="2">
    <source>
        <dbReference type="ARBA" id="ARBA00022801"/>
    </source>
</evidence>
<reference evidence="3 4" key="1">
    <citation type="submission" date="2016-11" db="EMBL/GenBank/DDBJ databases">
        <title>The macronuclear genome of Stentor coeruleus: a giant cell with tiny introns.</title>
        <authorList>
            <person name="Slabodnick M."/>
            <person name="Ruby J.G."/>
            <person name="Reiff S.B."/>
            <person name="Swart E.C."/>
            <person name="Gosai S."/>
            <person name="Prabakaran S."/>
            <person name="Witkowska E."/>
            <person name="Larue G.E."/>
            <person name="Fisher S."/>
            <person name="Freeman R.M."/>
            <person name="Gunawardena J."/>
            <person name="Chu W."/>
            <person name="Stover N.A."/>
            <person name="Gregory B.D."/>
            <person name="Nowacki M."/>
            <person name="Derisi J."/>
            <person name="Roy S.W."/>
            <person name="Marshall W.F."/>
            <person name="Sood P."/>
        </authorList>
    </citation>
    <scope>NUCLEOTIDE SEQUENCE [LARGE SCALE GENOMIC DNA]</scope>
    <source>
        <strain evidence="3">WM001</strain>
    </source>
</reference>
<dbReference type="InterPro" id="IPR029058">
    <property type="entry name" value="AB_hydrolase_fold"/>
</dbReference>
<dbReference type="Proteomes" id="UP000187209">
    <property type="component" value="Unassembled WGS sequence"/>
</dbReference>
<dbReference type="OrthoDB" id="10264969at2759"/>
<keyword evidence="2" id="KW-0378">Hydrolase</keyword>
<dbReference type="AlphaFoldDB" id="A0A1R2CAI7"/>
<keyword evidence="4" id="KW-1185">Reference proteome</keyword>
<evidence type="ECO:0000313" key="4">
    <source>
        <dbReference type="Proteomes" id="UP000187209"/>
    </source>
</evidence>
<evidence type="ECO:0000313" key="3">
    <source>
        <dbReference type="EMBL" id="OMJ86024.1"/>
    </source>
</evidence>
<evidence type="ECO:0000256" key="1">
    <source>
        <dbReference type="ARBA" id="ARBA00022729"/>
    </source>
</evidence>
<dbReference type="SUPFAM" id="SSF53474">
    <property type="entry name" value="alpha/beta-Hydrolases"/>
    <property type="match status" value="1"/>
</dbReference>
<gene>
    <name evidence="3" type="ORF">SteCoe_12526</name>
</gene>
<comment type="caution">
    <text evidence="3">The sequence shown here is derived from an EMBL/GenBank/DDBJ whole genome shotgun (WGS) entry which is preliminary data.</text>
</comment>
<dbReference type="PANTHER" id="PTHR43037:SF5">
    <property type="entry name" value="FERULOYL ESTERASE"/>
    <property type="match status" value="1"/>
</dbReference>
<keyword evidence="1" id="KW-0732">Signal</keyword>
<dbReference type="EMBL" id="MPUH01000218">
    <property type="protein sequence ID" value="OMJ86024.1"/>
    <property type="molecule type" value="Genomic_DNA"/>
</dbReference>
<dbReference type="InterPro" id="IPR050955">
    <property type="entry name" value="Plant_Biomass_Hydrol_Est"/>
</dbReference>
<name>A0A1R2CAI7_9CILI</name>
<organism evidence="3 4">
    <name type="scientific">Stentor coeruleus</name>
    <dbReference type="NCBI Taxonomy" id="5963"/>
    <lineage>
        <taxon>Eukaryota</taxon>
        <taxon>Sar</taxon>
        <taxon>Alveolata</taxon>
        <taxon>Ciliophora</taxon>
        <taxon>Postciliodesmatophora</taxon>
        <taxon>Heterotrichea</taxon>
        <taxon>Heterotrichida</taxon>
        <taxon>Stentoridae</taxon>
        <taxon>Stentor</taxon>
    </lineage>
</organism>
<proteinExistence type="predicted"/>
<sequence>MIIEIFLIVSQVLARQYSISGFSSGGFFAHQLHIVHSSNITGVGIVAGGPYYCTMGSYNRFQSACGCNSYLVSIETSLSLATNLAQENRIDSLNTLGQAKVYIFSGSGDTVVHPPLVKITEQVYRNLGNNSNIYTKYDLNAQHSWVTLNEGNPCWYLGWPGVNNCNFDLAGAIFNYIFSGLNSRGTQIKSNLYEFDQSQYTDVWKAGMSNRGFVYIPNYCMKNVCLVHVLFHGCLGSFEINGYTFMYEIGVNDWAESNNIVVIYPQITAHSNNTSGCWDFWGYTGESFYDYSAPQIAAVHAMAQNPPVVNWSS</sequence>